<dbReference type="InterPro" id="IPR030678">
    <property type="entry name" value="Peptide/Ni-bd"/>
</dbReference>
<feature type="chain" id="PRO_5038257911" evidence="1">
    <location>
        <begin position="20"/>
        <end position="523"/>
    </location>
</feature>
<dbReference type="Gene3D" id="3.40.190.10">
    <property type="entry name" value="Periplasmic binding protein-like II"/>
    <property type="match status" value="1"/>
</dbReference>
<dbReference type="Gene3D" id="3.10.105.10">
    <property type="entry name" value="Dipeptide-binding Protein, Domain 3"/>
    <property type="match status" value="1"/>
</dbReference>
<evidence type="ECO:0000313" key="6">
    <source>
        <dbReference type="Proteomes" id="UP000553957"/>
    </source>
</evidence>
<dbReference type="PROSITE" id="PS51257">
    <property type="entry name" value="PROKAR_LIPOPROTEIN"/>
    <property type="match status" value="1"/>
</dbReference>
<dbReference type="SUPFAM" id="SSF53850">
    <property type="entry name" value="Periplasmic binding protein-like II"/>
    <property type="match status" value="1"/>
</dbReference>
<accession>A0A7Y4L3X2</accession>
<protein>
    <submittedName>
        <fullName evidence="4">ABC transporter substrate-binding protein</fullName>
    </submittedName>
    <submittedName>
        <fullName evidence="3">Peptide/nickel transport system substrate-binding protein/oligopeptide transport system substrate-binding protein</fullName>
    </submittedName>
</protein>
<keyword evidence="1" id="KW-0732">Signal</keyword>
<dbReference type="PANTHER" id="PTHR30290">
    <property type="entry name" value="PERIPLASMIC BINDING COMPONENT OF ABC TRANSPORTER"/>
    <property type="match status" value="1"/>
</dbReference>
<evidence type="ECO:0000259" key="2">
    <source>
        <dbReference type="Pfam" id="PF00496"/>
    </source>
</evidence>
<evidence type="ECO:0000313" key="5">
    <source>
        <dbReference type="Proteomes" id="UP000534306"/>
    </source>
</evidence>
<dbReference type="EMBL" id="JABJRC010000007">
    <property type="protein sequence ID" value="NOL43918.1"/>
    <property type="molecule type" value="Genomic_DNA"/>
</dbReference>
<dbReference type="Pfam" id="PF00496">
    <property type="entry name" value="SBP_bac_5"/>
    <property type="match status" value="1"/>
</dbReference>
<dbReference type="Proteomes" id="UP000553957">
    <property type="component" value="Unassembled WGS sequence"/>
</dbReference>
<dbReference type="GO" id="GO:0015833">
    <property type="term" value="P:peptide transport"/>
    <property type="evidence" value="ECO:0007669"/>
    <property type="project" value="TreeGrafter"/>
</dbReference>
<gene>
    <name evidence="3" type="ORF">HNR71_006415</name>
    <name evidence="4" type="ORF">HPO96_27080</name>
</gene>
<keyword evidence="5" id="KW-1185">Reference proteome</keyword>
<dbReference type="CDD" id="cd00995">
    <property type="entry name" value="PBP2_NikA_DppA_OppA_like"/>
    <property type="match status" value="1"/>
</dbReference>
<proteinExistence type="predicted"/>
<feature type="signal peptide" evidence="1">
    <location>
        <begin position="1"/>
        <end position="19"/>
    </location>
</feature>
<dbReference type="EMBL" id="JACHKF010000001">
    <property type="protein sequence ID" value="MBB6570778.1"/>
    <property type="molecule type" value="Genomic_DNA"/>
</dbReference>
<comment type="caution">
    <text evidence="4">The sequence shown here is derived from an EMBL/GenBank/DDBJ whole genome shotgun (WGS) entry which is preliminary data.</text>
</comment>
<dbReference type="GO" id="GO:0042597">
    <property type="term" value="C:periplasmic space"/>
    <property type="evidence" value="ECO:0007669"/>
    <property type="project" value="UniProtKB-ARBA"/>
</dbReference>
<feature type="domain" description="Solute-binding protein family 5" evidence="2">
    <location>
        <begin position="74"/>
        <end position="443"/>
    </location>
</feature>
<organism evidence="4 5">
    <name type="scientific">Kribbella sandramycini</name>
    <dbReference type="NCBI Taxonomy" id="60450"/>
    <lineage>
        <taxon>Bacteria</taxon>
        <taxon>Bacillati</taxon>
        <taxon>Actinomycetota</taxon>
        <taxon>Actinomycetes</taxon>
        <taxon>Propionibacteriales</taxon>
        <taxon>Kribbellaceae</taxon>
        <taxon>Kribbella</taxon>
    </lineage>
</organism>
<evidence type="ECO:0000313" key="3">
    <source>
        <dbReference type="EMBL" id="MBB6570778.1"/>
    </source>
</evidence>
<reference evidence="3 6" key="2">
    <citation type="submission" date="2020-08" db="EMBL/GenBank/DDBJ databases">
        <title>Sequencing the genomes of 1000 actinobacteria strains.</title>
        <authorList>
            <person name="Klenk H.-P."/>
        </authorList>
    </citation>
    <scope>NUCLEOTIDE SEQUENCE [LARGE SCALE GENOMIC DNA]</scope>
    <source>
        <strain evidence="3 6">DSM 15626</strain>
    </source>
</reference>
<evidence type="ECO:0000256" key="1">
    <source>
        <dbReference type="SAM" id="SignalP"/>
    </source>
</evidence>
<dbReference type="Proteomes" id="UP000534306">
    <property type="component" value="Unassembled WGS sequence"/>
</dbReference>
<dbReference type="InterPro" id="IPR000914">
    <property type="entry name" value="SBP_5_dom"/>
</dbReference>
<dbReference type="PIRSF" id="PIRSF002741">
    <property type="entry name" value="MppA"/>
    <property type="match status" value="1"/>
</dbReference>
<dbReference type="RefSeq" id="WP_171677158.1">
    <property type="nucleotide sequence ID" value="NZ_BAAAGT010000005.1"/>
</dbReference>
<dbReference type="InterPro" id="IPR039424">
    <property type="entry name" value="SBP_5"/>
</dbReference>
<dbReference type="Gene3D" id="3.90.76.10">
    <property type="entry name" value="Dipeptide-binding Protein, Domain 1"/>
    <property type="match status" value="1"/>
</dbReference>
<dbReference type="PANTHER" id="PTHR30290:SF83">
    <property type="entry name" value="ABC TRANSPORTER SUBSTRATE-BINDING PROTEIN"/>
    <property type="match status" value="1"/>
</dbReference>
<sequence length="523" mass="56948">MKRALGAALSCLLVLSSCAPNQPADEPRKAISYAVEEPITLHPGRQTIAFAQDMVLFSGLTFAGKDGAITFRNAESVTSTDAVRWTIKLRPRWTFHNGEPVTAKSYVKAWSAVAYGPNAWENSGQLANIAGYDALNPANGKPAATELSGLKIVDDLTFTVTLKSPDGQFPAQLSQAQTGFYPLPEAAYADPAAFAKNPIGNGPFRMTQPYRETEPMTVDRYDGYQGPQPSVDEITFKPYTDMNTAYTDVQAGATDILYVPNSRMGQVKKDFGDRAHVFQGLAISYLGLPLWDKRYQDIRVRQAISLAIDREAVSKAIFDGIWEPATALTPPAQPGTPRGLCGDLCTFDPVRARKLLAEAGGFSGTMEIRFPGGFGRDDLFNAYANQLRQNLGIKDVTAKPTADFPEFFELRTGAKLSGPYFARWGALYASQQNTLRAIYTRTGGCSNCVPDHDPAIAQLIAKADAQVDPQRAIAGYVDVQKAILKRFPAPPMFFEKNVFATSERIASLDEGAGLTLENTTLVR</sequence>
<dbReference type="GO" id="GO:0043190">
    <property type="term" value="C:ATP-binding cassette (ABC) transporter complex"/>
    <property type="evidence" value="ECO:0007669"/>
    <property type="project" value="InterPro"/>
</dbReference>
<dbReference type="GO" id="GO:1904680">
    <property type="term" value="F:peptide transmembrane transporter activity"/>
    <property type="evidence" value="ECO:0007669"/>
    <property type="project" value="TreeGrafter"/>
</dbReference>
<dbReference type="AlphaFoldDB" id="A0A7Y4L3X2"/>
<name>A0A7Y4L3X2_9ACTN</name>
<evidence type="ECO:0000313" key="4">
    <source>
        <dbReference type="EMBL" id="NOL43918.1"/>
    </source>
</evidence>
<reference evidence="4 5" key="1">
    <citation type="submission" date="2020-05" db="EMBL/GenBank/DDBJ databases">
        <title>Genome sequence of Kribbella sandramycini ATCC 39419.</title>
        <authorList>
            <person name="Maclea K.S."/>
            <person name="Fair J.L."/>
        </authorList>
    </citation>
    <scope>NUCLEOTIDE SEQUENCE [LARGE SCALE GENOMIC DNA]</scope>
    <source>
        <strain evidence="4 5">ATCC 39419</strain>
    </source>
</reference>